<proteinExistence type="predicted"/>
<protein>
    <submittedName>
        <fullName evidence="1">Uncharacterized protein</fullName>
    </submittedName>
</protein>
<evidence type="ECO:0000313" key="2">
    <source>
        <dbReference type="Proteomes" id="UP000031535"/>
    </source>
</evidence>
<gene>
    <name evidence="1" type="ORF">UCMB321_0479</name>
</gene>
<keyword evidence="2" id="KW-1185">Reference proteome</keyword>
<organism evidence="1 2">
    <name type="scientific">Pseudomonas batumici</name>
    <dbReference type="NCBI Taxonomy" id="226910"/>
    <lineage>
        <taxon>Bacteria</taxon>
        <taxon>Pseudomonadati</taxon>
        <taxon>Pseudomonadota</taxon>
        <taxon>Gammaproteobacteria</taxon>
        <taxon>Pseudomonadales</taxon>
        <taxon>Pseudomonadaceae</taxon>
        <taxon>Pseudomonas</taxon>
    </lineage>
</organism>
<dbReference type="EMBL" id="JXDG01000003">
    <property type="protein sequence ID" value="KIH86112.1"/>
    <property type="molecule type" value="Genomic_DNA"/>
</dbReference>
<dbReference type="Proteomes" id="UP000031535">
    <property type="component" value="Unassembled WGS sequence"/>
</dbReference>
<comment type="caution">
    <text evidence="1">The sequence shown here is derived from an EMBL/GenBank/DDBJ whole genome shotgun (WGS) entry which is preliminary data.</text>
</comment>
<accession>A0A0C2IM73</accession>
<reference evidence="1 2" key="1">
    <citation type="submission" date="2015-01" db="EMBL/GenBank/DDBJ databases">
        <title>Complete genome of Pseudomonas batumici UCM B-321 producer of the batumin antibiotic with strong antistaphilococcal and potential anticancer activity.</title>
        <authorList>
            <person name="Klochko V.V."/>
            <person name="Zelena L.B."/>
            <person name="Elena K.A."/>
            <person name="Reva O.N."/>
        </authorList>
    </citation>
    <scope>NUCLEOTIDE SEQUENCE [LARGE SCALE GENOMIC DNA]</scope>
    <source>
        <strain evidence="1 2">UCM B-321</strain>
    </source>
</reference>
<sequence length="46" mass="5210">MLSAFGVSEAQINPLNVMIFDELNRLRHGVLRVASGWVVELALKEW</sequence>
<name>A0A0C2IM73_9PSED</name>
<dbReference type="PATRIC" id="fig|226910.6.peg.477"/>
<dbReference type="AlphaFoldDB" id="A0A0C2IM73"/>
<dbReference type="STRING" id="226910.UCMB321_0479"/>
<evidence type="ECO:0000313" key="1">
    <source>
        <dbReference type="EMBL" id="KIH86112.1"/>
    </source>
</evidence>